<proteinExistence type="predicted"/>
<dbReference type="InterPro" id="IPR036397">
    <property type="entry name" value="RNaseH_sf"/>
</dbReference>
<keyword evidence="2" id="KW-1185">Reference proteome</keyword>
<organism evidence="1 2">
    <name type="scientific">Austropuccinia psidii MF-1</name>
    <dbReference type="NCBI Taxonomy" id="1389203"/>
    <lineage>
        <taxon>Eukaryota</taxon>
        <taxon>Fungi</taxon>
        <taxon>Dikarya</taxon>
        <taxon>Basidiomycota</taxon>
        <taxon>Pucciniomycotina</taxon>
        <taxon>Pucciniomycetes</taxon>
        <taxon>Pucciniales</taxon>
        <taxon>Sphaerophragmiaceae</taxon>
        <taxon>Austropuccinia</taxon>
    </lineage>
</organism>
<name>A0A9Q3JC06_9BASI</name>
<dbReference type="EMBL" id="AVOT02067985">
    <property type="protein sequence ID" value="MBW0559364.1"/>
    <property type="molecule type" value="Genomic_DNA"/>
</dbReference>
<gene>
    <name evidence="1" type="ORF">O181_099079</name>
</gene>
<evidence type="ECO:0000313" key="1">
    <source>
        <dbReference type="EMBL" id="MBW0559364.1"/>
    </source>
</evidence>
<dbReference type="Gene3D" id="3.30.420.10">
    <property type="entry name" value="Ribonuclease H-like superfamily/Ribonuclease H"/>
    <property type="match status" value="1"/>
</dbReference>
<accession>A0A9Q3JC06</accession>
<dbReference type="GO" id="GO:0003676">
    <property type="term" value="F:nucleic acid binding"/>
    <property type="evidence" value="ECO:0007669"/>
    <property type="project" value="InterPro"/>
</dbReference>
<sequence>MDGLAERMIQALEDMIRRFCAYGLEFKDSDGLTPDWCTLIPALEVAYKTSVHSSTGQTAAMLEKGWNPRLPADTLRKDLIDIHPTASSFNIMLDKVKNHAKQSMTDAFDYAKQKWDKSHKVADLKVGDLVLASTLTFNNIKGPKKLKNSYVVPFVIVSLHRTNEVQVELSGELENKHPTFPVCLIKHYQPVDKELFPLSNPTPLTVPPVEQNEDKKLKKVIKERILRGKNQTEYLVRSRSPVHEDEWLAESEIPDSDKFLRRFRHERRPQA</sequence>
<reference evidence="1" key="1">
    <citation type="submission" date="2021-03" db="EMBL/GenBank/DDBJ databases">
        <title>Draft genome sequence of rust myrtle Austropuccinia psidii MF-1, a brazilian biotype.</title>
        <authorList>
            <person name="Quecine M.C."/>
            <person name="Pachon D.M.R."/>
            <person name="Bonatelli M.L."/>
            <person name="Correr F.H."/>
            <person name="Franceschini L.M."/>
            <person name="Leite T.F."/>
            <person name="Margarido G.R.A."/>
            <person name="Almeida C.A."/>
            <person name="Ferrarezi J.A."/>
            <person name="Labate C.A."/>
        </authorList>
    </citation>
    <scope>NUCLEOTIDE SEQUENCE</scope>
    <source>
        <strain evidence="1">MF-1</strain>
    </source>
</reference>
<evidence type="ECO:0000313" key="2">
    <source>
        <dbReference type="Proteomes" id="UP000765509"/>
    </source>
</evidence>
<evidence type="ECO:0008006" key="3">
    <source>
        <dbReference type="Google" id="ProtNLM"/>
    </source>
</evidence>
<dbReference type="AlphaFoldDB" id="A0A9Q3JC06"/>
<dbReference type="Proteomes" id="UP000765509">
    <property type="component" value="Unassembled WGS sequence"/>
</dbReference>
<comment type="caution">
    <text evidence="1">The sequence shown here is derived from an EMBL/GenBank/DDBJ whole genome shotgun (WGS) entry which is preliminary data.</text>
</comment>
<protein>
    <recommendedName>
        <fullName evidence="3">Integrase catalytic domain-containing protein</fullName>
    </recommendedName>
</protein>
<dbReference type="OrthoDB" id="3268967at2759"/>